<dbReference type="EMBL" id="AYYN01000002">
    <property type="protein sequence ID" value="KRM78122.1"/>
    <property type="molecule type" value="Genomic_DNA"/>
</dbReference>
<comment type="function">
    <text evidence="8">Hydrolyzes ribosome-free peptidyl-tRNAs (with 1 or more amino acids incorporated), which drop off the ribosome during protein synthesis, or as a result of ribosome stalling.</text>
</comment>
<feature type="active site" description="Proton acceptor" evidence="8">
    <location>
        <position position="19"/>
    </location>
</feature>
<dbReference type="Gene3D" id="3.40.50.1470">
    <property type="entry name" value="Peptidyl-tRNA hydrolase"/>
    <property type="match status" value="1"/>
</dbReference>
<feature type="binding site" evidence="8">
    <location>
        <position position="64"/>
    </location>
    <ligand>
        <name>tRNA</name>
        <dbReference type="ChEBI" id="CHEBI:17843"/>
    </ligand>
</feature>
<comment type="subcellular location">
    <subcellularLocation>
        <location evidence="8">Cytoplasm</location>
    </subcellularLocation>
</comment>
<dbReference type="HAMAP" id="MF_00083">
    <property type="entry name" value="Pept_tRNA_hydro_bact"/>
    <property type="match status" value="1"/>
</dbReference>
<feature type="site" description="Discriminates between blocked and unblocked aminoacyl-tRNA" evidence="8">
    <location>
        <position position="9"/>
    </location>
</feature>
<dbReference type="Proteomes" id="UP000051612">
    <property type="component" value="Unassembled WGS sequence"/>
</dbReference>
<dbReference type="PATRIC" id="fig|1423772.3.peg.1740"/>
<dbReference type="EC" id="3.1.1.29" evidence="1 8"/>
<dbReference type="GO" id="GO:0006515">
    <property type="term" value="P:protein quality control for misfolded or incompletely synthesized proteins"/>
    <property type="evidence" value="ECO:0007669"/>
    <property type="project" value="UniProtKB-UniRule"/>
</dbReference>
<keyword evidence="4 8" id="KW-0694">RNA-binding</keyword>
<comment type="catalytic activity">
    <reaction evidence="6 8 9">
        <text>an N-acyl-L-alpha-aminoacyl-tRNA + H2O = an N-acyl-L-amino acid + a tRNA + H(+)</text>
        <dbReference type="Rhea" id="RHEA:54448"/>
        <dbReference type="Rhea" id="RHEA-COMP:10123"/>
        <dbReference type="Rhea" id="RHEA-COMP:13883"/>
        <dbReference type="ChEBI" id="CHEBI:15377"/>
        <dbReference type="ChEBI" id="CHEBI:15378"/>
        <dbReference type="ChEBI" id="CHEBI:59874"/>
        <dbReference type="ChEBI" id="CHEBI:78442"/>
        <dbReference type="ChEBI" id="CHEBI:138191"/>
        <dbReference type="EC" id="3.1.1.29"/>
    </reaction>
</comment>
<dbReference type="SUPFAM" id="SSF53178">
    <property type="entry name" value="Peptidyl-tRNA hydrolase-like"/>
    <property type="match status" value="1"/>
</dbReference>
<gene>
    <name evidence="8" type="primary">pth</name>
    <name evidence="11" type="ORF">FC48_GL001636</name>
</gene>
<comment type="function">
    <text evidence="8">Catalyzes the release of premature peptidyl moieties from peptidyl-tRNA molecules trapped in stalled 50S ribosomal subunits, and thus maintains levels of free tRNAs and 50S ribosomes.</text>
</comment>
<dbReference type="PROSITE" id="PS01196">
    <property type="entry name" value="PEPT_TRNA_HYDROL_2"/>
    <property type="match status" value="1"/>
</dbReference>
<evidence type="ECO:0000256" key="8">
    <source>
        <dbReference type="HAMAP-Rule" id="MF_00083"/>
    </source>
</evidence>
<feature type="binding site" evidence="8">
    <location>
        <position position="66"/>
    </location>
    <ligand>
        <name>tRNA</name>
        <dbReference type="ChEBI" id="CHEBI:17843"/>
    </ligand>
</feature>
<dbReference type="PROSITE" id="PS01195">
    <property type="entry name" value="PEPT_TRNA_HYDROL_1"/>
    <property type="match status" value="1"/>
</dbReference>
<dbReference type="FunFam" id="3.40.50.1470:FF:000001">
    <property type="entry name" value="Peptidyl-tRNA hydrolase"/>
    <property type="match status" value="1"/>
</dbReference>
<evidence type="ECO:0000256" key="3">
    <source>
        <dbReference type="ARBA" id="ARBA00022801"/>
    </source>
</evidence>
<dbReference type="InterPro" id="IPR036416">
    <property type="entry name" value="Pept_tRNA_hydro_sf"/>
</dbReference>
<dbReference type="GO" id="GO:0005737">
    <property type="term" value="C:cytoplasm"/>
    <property type="evidence" value="ECO:0007669"/>
    <property type="project" value="UniProtKB-SubCell"/>
</dbReference>
<comment type="caution">
    <text evidence="11">The sequence shown here is derived from an EMBL/GenBank/DDBJ whole genome shotgun (WGS) entry which is preliminary data.</text>
</comment>
<keyword evidence="8" id="KW-0963">Cytoplasm</keyword>
<evidence type="ECO:0000256" key="2">
    <source>
        <dbReference type="ARBA" id="ARBA00022555"/>
    </source>
</evidence>
<feature type="site" description="Stabilizes the basic form of H active site to accept a proton" evidence="8">
    <location>
        <position position="91"/>
    </location>
</feature>
<keyword evidence="2 8" id="KW-0820">tRNA-binding</keyword>
<feature type="binding site" evidence="8">
    <location>
        <position position="14"/>
    </location>
    <ligand>
        <name>tRNA</name>
        <dbReference type="ChEBI" id="CHEBI:17843"/>
    </ligand>
</feature>
<dbReference type="CDD" id="cd00462">
    <property type="entry name" value="PTH"/>
    <property type="match status" value="1"/>
</dbReference>
<dbReference type="NCBIfam" id="TIGR00447">
    <property type="entry name" value="pth"/>
    <property type="match status" value="1"/>
</dbReference>
<sequence length="188" mass="21179">MKLIVGLGNIGRQYENTRHNTGFMIVDRFADANGLSFNKEKFDAQLADGMVGGQKVLLAKPTTYMNESGRAVRQIVDYYDLDLDDVIIVYDDMDLDCGRLRLRQKGSAGGHNGIKSLIAHLGTQQFDRLRVGIDHPKQTKVVDWVLGRFTPEQRKNFDLGAADAVAALEEWVKTDDFAQVMNKFNRNK</sequence>
<dbReference type="PANTHER" id="PTHR17224">
    <property type="entry name" value="PEPTIDYL-TRNA HYDROLASE"/>
    <property type="match status" value="1"/>
</dbReference>
<reference evidence="11 12" key="1">
    <citation type="journal article" date="2015" name="Genome Announc.">
        <title>Expanding the biotechnology potential of lactobacilli through comparative genomics of 213 strains and associated genera.</title>
        <authorList>
            <person name="Sun Z."/>
            <person name="Harris H.M."/>
            <person name="McCann A."/>
            <person name="Guo C."/>
            <person name="Argimon S."/>
            <person name="Zhang W."/>
            <person name="Yang X."/>
            <person name="Jeffery I.B."/>
            <person name="Cooney J.C."/>
            <person name="Kagawa T.F."/>
            <person name="Liu W."/>
            <person name="Song Y."/>
            <person name="Salvetti E."/>
            <person name="Wrobel A."/>
            <person name="Rasinkangas P."/>
            <person name="Parkhill J."/>
            <person name="Rea M.C."/>
            <person name="O'Sullivan O."/>
            <person name="Ritari J."/>
            <person name="Douillard F.P."/>
            <person name="Paul Ross R."/>
            <person name="Yang R."/>
            <person name="Briner A.E."/>
            <person name="Felis G.E."/>
            <person name="de Vos W.M."/>
            <person name="Barrangou R."/>
            <person name="Klaenhammer T.R."/>
            <person name="Caufield P.W."/>
            <person name="Cui Y."/>
            <person name="Zhang H."/>
            <person name="O'Toole P.W."/>
        </authorList>
    </citation>
    <scope>NUCLEOTIDE SEQUENCE [LARGE SCALE GENOMIC DNA]</scope>
    <source>
        <strain evidence="11 12">DSM 20452</strain>
    </source>
</reference>
<evidence type="ECO:0000256" key="1">
    <source>
        <dbReference type="ARBA" id="ARBA00013260"/>
    </source>
</evidence>
<evidence type="ECO:0000256" key="9">
    <source>
        <dbReference type="RuleBase" id="RU000673"/>
    </source>
</evidence>
<evidence type="ECO:0000256" key="4">
    <source>
        <dbReference type="ARBA" id="ARBA00022884"/>
    </source>
</evidence>
<dbReference type="GO" id="GO:0004045">
    <property type="term" value="F:peptidyl-tRNA hydrolase activity"/>
    <property type="evidence" value="ECO:0007669"/>
    <property type="project" value="UniProtKB-UniRule"/>
</dbReference>
<accession>A0A0R2BG74</accession>
<proteinExistence type="inferred from homology"/>
<dbReference type="InterPro" id="IPR018171">
    <property type="entry name" value="Pept_tRNA_hydro_CS"/>
</dbReference>
<feature type="binding site" evidence="8">
    <location>
        <position position="112"/>
    </location>
    <ligand>
        <name>tRNA</name>
        <dbReference type="ChEBI" id="CHEBI:17843"/>
    </ligand>
</feature>
<organism evidence="11 12">
    <name type="scientific">Ligilactobacillus murinus DSM 20452 = NBRC 14221</name>
    <dbReference type="NCBI Taxonomy" id="1423772"/>
    <lineage>
        <taxon>Bacteria</taxon>
        <taxon>Bacillati</taxon>
        <taxon>Bacillota</taxon>
        <taxon>Bacilli</taxon>
        <taxon>Lactobacillales</taxon>
        <taxon>Lactobacillaceae</taxon>
        <taxon>Ligilactobacillus</taxon>
    </lineage>
</organism>
<dbReference type="InterPro" id="IPR001328">
    <property type="entry name" value="Pept_tRNA_hydro"/>
</dbReference>
<name>A0A0R2BG74_9LACO</name>
<comment type="similarity">
    <text evidence="5 8 10">Belongs to the PTH family.</text>
</comment>
<evidence type="ECO:0000256" key="5">
    <source>
        <dbReference type="ARBA" id="ARBA00038063"/>
    </source>
</evidence>
<dbReference type="RefSeq" id="WP_056957942.1">
    <property type="nucleotide sequence ID" value="NZ_AYYN01000002.1"/>
</dbReference>
<dbReference type="GO" id="GO:0072344">
    <property type="term" value="P:rescue of stalled ribosome"/>
    <property type="evidence" value="ECO:0007669"/>
    <property type="project" value="UniProtKB-UniRule"/>
</dbReference>
<protein>
    <recommendedName>
        <fullName evidence="7 8">Peptidyl-tRNA hydrolase</fullName>
        <shortName evidence="8">Pth</shortName>
        <ecNumber evidence="1 8">3.1.1.29</ecNumber>
    </recommendedName>
</protein>
<dbReference type="AlphaFoldDB" id="A0A0R2BG74"/>
<keyword evidence="3 8" id="KW-0378">Hydrolase</keyword>
<evidence type="ECO:0000256" key="7">
    <source>
        <dbReference type="ARBA" id="ARBA00050038"/>
    </source>
</evidence>
<evidence type="ECO:0000256" key="10">
    <source>
        <dbReference type="RuleBase" id="RU004320"/>
    </source>
</evidence>
<evidence type="ECO:0000313" key="11">
    <source>
        <dbReference type="EMBL" id="KRM78122.1"/>
    </source>
</evidence>
<dbReference type="PANTHER" id="PTHR17224:SF1">
    <property type="entry name" value="PEPTIDYL-TRNA HYDROLASE"/>
    <property type="match status" value="1"/>
</dbReference>
<dbReference type="GO" id="GO:0000049">
    <property type="term" value="F:tRNA binding"/>
    <property type="evidence" value="ECO:0007669"/>
    <property type="project" value="UniProtKB-UniRule"/>
</dbReference>
<evidence type="ECO:0000256" key="6">
    <source>
        <dbReference type="ARBA" id="ARBA00048707"/>
    </source>
</evidence>
<evidence type="ECO:0000313" key="12">
    <source>
        <dbReference type="Proteomes" id="UP000051612"/>
    </source>
</evidence>
<dbReference type="Pfam" id="PF01195">
    <property type="entry name" value="Pept_tRNA_hydro"/>
    <property type="match status" value="1"/>
</dbReference>
<comment type="subunit">
    <text evidence="8">Monomer.</text>
</comment>